<keyword evidence="2" id="KW-1185">Reference proteome</keyword>
<dbReference type="EMBL" id="WMII01000018">
    <property type="protein sequence ID" value="MTH65856.1"/>
    <property type="molecule type" value="Genomic_DNA"/>
</dbReference>
<dbReference type="Proteomes" id="UP000478740">
    <property type="component" value="Unassembled WGS sequence"/>
</dbReference>
<accession>A0A6L6IZC1</accession>
<name>A0A6L6IZC1_9RHOB</name>
<organism evidence="1 2">
    <name type="scientific">Paracoccus shanxieyensis</name>
    <dbReference type="NCBI Taxonomy" id="2675752"/>
    <lineage>
        <taxon>Bacteria</taxon>
        <taxon>Pseudomonadati</taxon>
        <taxon>Pseudomonadota</taxon>
        <taxon>Alphaproteobacteria</taxon>
        <taxon>Rhodobacterales</taxon>
        <taxon>Paracoccaceae</taxon>
        <taxon>Paracoccus</taxon>
    </lineage>
</organism>
<dbReference type="AlphaFoldDB" id="A0A6L6IZC1"/>
<gene>
    <name evidence="1" type="ORF">GL284_16410</name>
</gene>
<reference evidence="1 2" key="1">
    <citation type="submission" date="2019-11" db="EMBL/GenBank/DDBJ databases">
        <authorList>
            <person name="Dong K."/>
        </authorList>
    </citation>
    <scope>NUCLEOTIDE SEQUENCE [LARGE SCALE GENOMIC DNA]</scope>
    <source>
        <strain evidence="1 2">DK608</strain>
    </source>
</reference>
<protein>
    <submittedName>
        <fullName evidence="1">Uncharacterized protein</fullName>
    </submittedName>
</protein>
<evidence type="ECO:0000313" key="2">
    <source>
        <dbReference type="Proteomes" id="UP000478740"/>
    </source>
</evidence>
<proteinExistence type="predicted"/>
<sequence>MTASVTNGRALRYAEGSARGLLHHVLGHCPYPYLTTQINADPEALADYDAWVVRNVA</sequence>
<evidence type="ECO:0000313" key="1">
    <source>
        <dbReference type="EMBL" id="MTH65856.1"/>
    </source>
</evidence>
<comment type="caution">
    <text evidence="1">The sequence shown here is derived from an EMBL/GenBank/DDBJ whole genome shotgun (WGS) entry which is preliminary data.</text>
</comment>